<dbReference type="PANTHER" id="PTHR43358">
    <property type="entry name" value="ALPHA/BETA-HYDROLASE"/>
    <property type="match status" value="1"/>
</dbReference>
<reference evidence="2 3" key="1">
    <citation type="submission" date="2018-09" db="EMBL/GenBank/DDBJ databases">
        <title>Complete genome sequence of Euzebya sp. DY32-46 isolated from seawater of Pacific Ocean.</title>
        <authorList>
            <person name="Xu L."/>
            <person name="Wu Y.-H."/>
            <person name="Xu X.-W."/>
        </authorList>
    </citation>
    <scope>NUCLEOTIDE SEQUENCE [LARGE SCALE GENOMIC DNA]</scope>
    <source>
        <strain evidence="2 3">DY32-46</strain>
    </source>
</reference>
<dbReference type="InterPro" id="IPR052920">
    <property type="entry name" value="DNA-binding_regulatory"/>
</dbReference>
<sequence>MWVGLGSTMGALATAVVVGGGLVYTGQLLPAVARDRTLDTTATLTEDGTVRLPAERRACLEHVGLLLPDGYIRVGGTVEGTCDGVGTVERQVLAVDEGDPAIGVTQPARFDEYIWHGVPSRVGLPFEDVVVPTERGDAPAWLLPGAGDRWAIVVHGRTGTREESLRILPTLAGQGLPTLVITHRNDFAGGPSAADGTGRYGRTEWPDLAAAVDWALARGARDVVLVGFSQGGSLIGYLLRERGPEHIAGVVLDSPLLSLPETLVMQARRRNIPGAIVAPILFGTQQVARLRADFEVADVDHVDTFADSEVPVLLFHGPGDDFVPVGPSDRLAAARATGLTYERLPTAGHVEGYNADAARYTAAVERFLGGL</sequence>
<dbReference type="Proteomes" id="UP000264006">
    <property type="component" value="Chromosome"/>
</dbReference>
<dbReference type="Pfam" id="PF00561">
    <property type="entry name" value="Abhydrolase_1"/>
    <property type="match status" value="1"/>
</dbReference>
<name>A0A346XT75_9ACTN</name>
<evidence type="ECO:0000313" key="3">
    <source>
        <dbReference type="Proteomes" id="UP000264006"/>
    </source>
</evidence>
<feature type="domain" description="AB hydrolase-1" evidence="1">
    <location>
        <begin position="152"/>
        <end position="260"/>
    </location>
</feature>
<protein>
    <submittedName>
        <fullName evidence="2">Secreted protein</fullName>
    </submittedName>
</protein>
<organism evidence="2 3">
    <name type="scientific">Euzebya pacifica</name>
    <dbReference type="NCBI Taxonomy" id="1608957"/>
    <lineage>
        <taxon>Bacteria</taxon>
        <taxon>Bacillati</taxon>
        <taxon>Actinomycetota</taxon>
        <taxon>Nitriliruptoria</taxon>
        <taxon>Euzebyales</taxon>
    </lineage>
</organism>
<proteinExistence type="predicted"/>
<keyword evidence="3" id="KW-1185">Reference proteome</keyword>
<accession>A0A346XT75</accession>
<dbReference type="PANTHER" id="PTHR43358:SF4">
    <property type="entry name" value="ALPHA_BETA HYDROLASE FOLD-1 DOMAIN-CONTAINING PROTEIN"/>
    <property type="match status" value="1"/>
</dbReference>
<dbReference type="KEGG" id="euz:DVS28_a0721"/>
<dbReference type="EMBL" id="CP031165">
    <property type="protein sequence ID" value="AXV05422.1"/>
    <property type="molecule type" value="Genomic_DNA"/>
</dbReference>
<dbReference type="InterPro" id="IPR000073">
    <property type="entry name" value="AB_hydrolase_1"/>
</dbReference>
<evidence type="ECO:0000313" key="2">
    <source>
        <dbReference type="EMBL" id="AXV05422.1"/>
    </source>
</evidence>
<dbReference type="GO" id="GO:0003824">
    <property type="term" value="F:catalytic activity"/>
    <property type="evidence" value="ECO:0007669"/>
    <property type="project" value="UniProtKB-ARBA"/>
</dbReference>
<dbReference type="Gene3D" id="3.40.50.1820">
    <property type="entry name" value="alpha/beta hydrolase"/>
    <property type="match status" value="1"/>
</dbReference>
<dbReference type="AlphaFoldDB" id="A0A346XT75"/>
<dbReference type="InterPro" id="IPR029058">
    <property type="entry name" value="AB_hydrolase_fold"/>
</dbReference>
<dbReference type="SUPFAM" id="SSF53474">
    <property type="entry name" value="alpha/beta-Hydrolases"/>
    <property type="match status" value="1"/>
</dbReference>
<gene>
    <name evidence="2" type="ORF">DVS28_a0721</name>
</gene>
<evidence type="ECO:0000259" key="1">
    <source>
        <dbReference type="Pfam" id="PF00561"/>
    </source>
</evidence>